<evidence type="ECO:0000313" key="2">
    <source>
        <dbReference type="Proteomes" id="UP000828941"/>
    </source>
</evidence>
<dbReference type="EMBL" id="CM039430">
    <property type="protein sequence ID" value="KAI4345038.1"/>
    <property type="molecule type" value="Genomic_DNA"/>
</dbReference>
<dbReference type="Proteomes" id="UP000828941">
    <property type="component" value="Chromosome 5"/>
</dbReference>
<gene>
    <name evidence="1" type="ORF">L6164_012206</name>
</gene>
<accession>A0ACB9P8R9</accession>
<reference evidence="1 2" key="1">
    <citation type="journal article" date="2022" name="DNA Res.">
        <title>Chromosomal-level genome assembly of the orchid tree Bauhinia variegata (Leguminosae; Cercidoideae) supports the allotetraploid origin hypothesis of Bauhinia.</title>
        <authorList>
            <person name="Zhong Y."/>
            <person name="Chen Y."/>
            <person name="Zheng D."/>
            <person name="Pang J."/>
            <person name="Liu Y."/>
            <person name="Luo S."/>
            <person name="Meng S."/>
            <person name="Qian L."/>
            <person name="Wei D."/>
            <person name="Dai S."/>
            <person name="Zhou R."/>
        </authorList>
    </citation>
    <scope>NUCLEOTIDE SEQUENCE [LARGE SCALE GENOMIC DNA]</scope>
    <source>
        <strain evidence="1">BV-YZ2020</strain>
    </source>
</reference>
<protein>
    <submittedName>
        <fullName evidence="1">Uncharacterized protein</fullName>
    </submittedName>
</protein>
<comment type="caution">
    <text evidence="1">The sequence shown here is derived from an EMBL/GenBank/DDBJ whole genome shotgun (WGS) entry which is preliminary data.</text>
</comment>
<keyword evidence="2" id="KW-1185">Reference proteome</keyword>
<evidence type="ECO:0000313" key="1">
    <source>
        <dbReference type="EMBL" id="KAI4345038.1"/>
    </source>
</evidence>
<proteinExistence type="predicted"/>
<organism evidence="1 2">
    <name type="scientific">Bauhinia variegata</name>
    <name type="common">Purple orchid tree</name>
    <name type="synonym">Phanera variegata</name>
    <dbReference type="NCBI Taxonomy" id="167791"/>
    <lineage>
        <taxon>Eukaryota</taxon>
        <taxon>Viridiplantae</taxon>
        <taxon>Streptophyta</taxon>
        <taxon>Embryophyta</taxon>
        <taxon>Tracheophyta</taxon>
        <taxon>Spermatophyta</taxon>
        <taxon>Magnoliopsida</taxon>
        <taxon>eudicotyledons</taxon>
        <taxon>Gunneridae</taxon>
        <taxon>Pentapetalae</taxon>
        <taxon>rosids</taxon>
        <taxon>fabids</taxon>
        <taxon>Fabales</taxon>
        <taxon>Fabaceae</taxon>
        <taxon>Cercidoideae</taxon>
        <taxon>Cercideae</taxon>
        <taxon>Bauhiniinae</taxon>
        <taxon>Bauhinia</taxon>
    </lineage>
</organism>
<sequence length="411" mass="46121">MTTGAIANELAVLEQNKTWKVVPLPPNKKPVGSKWVFKVKFNSHETIERHKARLVAKGFNQKEGFDYKETFSPIVKQTVRIFLALAAIQGWFLAQLDIQNAFLNGDLIEDVYPFRKASRQWNKKITDCLIANGFSQSEADYSLFTRSSHSEFVALLLYVDDIAIVARSKKGIVITQHKFALDLLKAYGLLGAKPADTPMEVHHSLTHTDNSLLSGSSYYRQLLGKLLYLTLSRPDFSYATQVLSQFIDKPATIHLQAVFRVLRYLKSSPGLGLFLPASSSAILTAYSNGDWDACKETRHFVTGYFVFLGNSLISWKSKKQQTISRSSVEAEYRAMAMTACEIIWLLSILRDFGITHSLSVSLLCDSMSAIHIAKDPLVDVFTKALLPRRFLQLISKLSILNIYAQLEGARG</sequence>
<name>A0ACB9P8R9_BAUVA</name>